<accession>A0A484ZN90</accession>
<evidence type="ECO:0000256" key="1">
    <source>
        <dbReference type="ARBA" id="ARBA00000439"/>
    </source>
</evidence>
<dbReference type="PANTHER" id="PTHR32438:SF5">
    <property type="entry name" value="4-ALPHA-GLUCANOTRANSFERASE DPE1, CHLOROPLASTIC_AMYLOPLASTIC"/>
    <property type="match status" value="1"/>
</dbReference>
<dbReference type="Pfam" id="PF21226">
    <property type="entry name" value="MalQ_N"/>
    <property type="match status" value="1"/>
</dbReference>
<dbReference type="Proteomes" id="UP000373449">
    <property type="component" value="Unassembled WGS sequence"/>
</dbReference>
<evidence type="ECO:0000256" key="8">
    <source>
        <dbReference type="ARBA" id="ARBA00031423"/>
    </source>
</evidence>
<evidence type="ECO:0000313" key="12">
    <source>
        <dbReference type="EMBL" id="VFS49428.1"/>
    </source>
</evidence>
<reference evidence="12 13" key="1">
    <citation type="submission" date="2019-03" db="EMBL/GenBank/DDBJ databases">
        <authorList>
            <consortium name="Pathogen Informatics"/>
        </authorList>
    </citation>
    <scope>NUCLEOTIDE SEQUENCE [LARGE SCALE GENOMIC DNA]</scope>
    <source>
        <strain evidence="12 13">NCTC12282</strain>
    </source>
</reference>
<dbReference type="InterPro" id="IPR003385">
    <property type="entry name" value="Glyco_hydro_77"/>
</dbReference>
<sequence length="557" mass="63015">MDKLPPQVTPPNASPKDAMTLAGIATDYINAKGQRESITQHTRERLFAAMSASEPNSGLLSDNSPLPPVSVFYTDCEYRIPLTRPGAYQWHLQLEDLALVETTDTNRYSGSLKDKNSSAIVLPSSLPLGYHRLIVSDPHSDNTNWSCRIIIAPKRGFIPRQLGNQAKLWGTCIQLYTLRSATNWGIGDFSDLKHMLHHVARRGGAFVGLNPIHALYPANPDSASPYSPSSRNWLNVIYIDVAGVPEFQRSASAQVWWNSAEVQQRWQQVRQTDLVDYPQVIALKLDGLRLAYAHFKHLNHQHERVQAFNYFIYHHGAPLQKQAEFDALHAYYARREPDMWGWPAWPKEYQDGNSDAVRQFVAEHQDEVRFYAWLQWLAHAQLAECFTLSQRQGMSIGIYRDLAVGVTEGGSDTWCDKTLYRIKASIGAPPDPLGPLGQNWGLPPMDPQIMVQRAYQPFIDLLRSNMRYCGALRIDHVMSLLRLWWIPYGDTADRGGYVSYPVDDLLAILALESQRHKCMVIGEDLGIVPPEIVNKLKQSGVFSYKVLYFEQNGSGQI</sequence>
<dbReference type="Pfam" id="PF02446">
    <property type="entry name" value="Glyco_hydro_77"/>
    <property type="match status" value="1"/>
</dbReference>
<keyword evidence="5 10" id="KW-0328">Glycosyltransferase</keyword>
<evidence type="ECO:0000256" key="2">
    <source>
        <dbReference type="ARBA" id="ARBA00005684"/>
    </source>
</evidence>
<keyword evidence="6 10" id="KW-0808">Transferase</keyword>
<gene>
    <name evidence="12" type="primary">malQ</name>
    <name evidence="12" type="ORF">NCTC12282_03906</name>
</gene>
<evidence type="ECO:0000256" key="9">
    <source>
        <dbReference type="ARBA" id="ARBA00031501"/>
    </source>
</evidence>
<feature type="domain" description="MalQ N-terminal beta-sandwich" evidence="11">
    <location>
        <begin position="66"/>
        <end position="153"/>
    </location>
</feature>
<dbReference type="InterPro" id="IPR048458">
    <property type="entry name" value="MalQ_N"/>
</dbReference>
<name>A0A484ZN90_9GAMM</name>
<keyword evidence="7 10" id="KW-0119">Carbohydrate metabolism</keyword>
<evidence type="ECO:0000256" key="7">
    <source>
        <dbReference type="ARBA" id="ARBA00023277"/>
    </source>
</evidence>
<evidence type="ECO:0000256" key="4">
    <source>
        <dbReference type="ARBA" id="ARBA00020295"/>
    </source>
</evidence>
<comment type="catalytic activity">
    <reaction evidence="1 10">
        <text>Transfers a segment of a (1-&gt;4)-alpha-D-glucan to a new position in an acceptor, which may be glucose or a (1-&gt;4)-alpha-D-glucan.</text>
        <dbReference type="EC" id="2.4.1.25"/>
    </reaction>
</comment>
<evidence type="ECO:0000313" key="13">
    <source>
        <dbReference type="Proteomes" id="UP000373449"/>
    </source>
</evidence>
<dbReference type="NCBIfam" id="TIGR00217">
    <property type="entry name" value="malQ"/>
    <property type="match status" value="1"/>
</dbReference>
<dbReference type="InterPro" id="IPR017853">
    <property type="entry name" value="GH"/>
</dbReference>
<protein>
    <recommendedName>
        <fullName evidence="4 10">4-alpha-glucanotransferase</fullName>
        <ecNumber evidence="3 10">2.4.1.25</ecNumber>
    </recommendedName>
    <alternativeName>
        <fullName evidence="8 10">Amylomaltase</fullName>
    </alternativeName>
    <alternativeName>
        <fullName evidence="9 10">Disproportionating enzyme</fullName>
    </alternativeName>
</protein>
<dbReference type="GO" id="GO:0005975">
    <property type="term" value="P:carbohydrate metabolic process"/>
    <property type="evidence" value="ECO:0007669"/>
    <property type="project" value="InterPro"/>
</dbReference>
<evidence type="ECO:0000256" key="6">
    <source>
        <dbReference type="ARBA" id="ARBA00022679"/>
    </source>
</evidence>
<dbReference type="EMBL" id="CAADJA010000002">
    <property type="protein sequence ID" value="VFS49428.1"/>
    <property type="molecule type" value="Genomic_DNA"/>
</dbReference>
<evidence type="ECO:0000256" key="5">
    <source>
        <dbReference type="ARBA" id="ARBA00022676"/>
    </source>
</evidence>
<dbReference type="PANTHER" id="PTHR32438">
    <property type="entry name" value="4-ALPHA-GLUCANOTRANSFERASE DPE1, CHLOROPLASTIC/AMYLOPLASTIC"/>
    <property type="match status" value="1"/>
</dbReference>
<organism evidence="12 13">
    <name type="scientific">Budvicia aquatica</name>
    <dbReference type="NCBI Taxonomy" id="82979"/>
    <lineage>
        <taxon>Bacteria</taxon>
        <taxon>Pseudomonadati</taxon>
        <taxon>Pseudomonadota</taxon>
        <taxon>Gammaproteobacteria</taxon>
        <taxon>Enterobacterales</taxon>
        <taxon>Budviciaceae</taxon>
        <taxon>Budvicia</taxon>
    </lineage>
</organism>
<proteinExistence type="inferred from homology"/>
<dbReference type="NCBIfam" id="NF008274">
    <property type="entry name" value="PRK11052.1"/>
    <property type="match status" value="1"/>
</dbReference>
<evidence type="ECO:0000256" key="3">
    <source>
        <dbReference type="ARBA" id="ARBA00012560"/>
    </source>
</evidence>
<evidence type="ECO:0000259" key="11">
    <source>
        <dbReference type="Pfam" id="PF21226"/>
    </source>
</evidence>
<dbReference type="Gene3D" id="3.20.20.80">
    <property type="entry name" value="Glycosidases"/>
    <property type="match status" value="1"/>
</dbReference>
<dbReference type="EC" id="2.4.1.25" evidence="3 10"/>
<comment type="similarity">
    <text evidence="2 10">Belongs to the disproportionating enzyme family.</text>
</comment>
<evidence type="ECO:0000256" key="10">
    <source>
        <dbReference type="RuleBase" id="RU361207"/>
    </source>
</evidence>
<dbReference type="AlphaFoldDB" id="A0A484ZN90"/>
<dbReference type="SUPFAM" id="SSF51445">
    <property type="entry name" value="(Trans)glycosidases"/>
    <property type="match status" value="1"/>
</dbReference>
<dbReference type="GO" id="GO:0004134">
    <property type="term" value="F:4-alpha-glucanotransferase activity"/>
    <property type="evidence" value="ECO:0007669"/>
    <property type="project" value="UniProtKB-EC"/>
</dbReference>